<keyword evidence="5" id="KW-0804">Transcription</keyword>
<reference evidence="9" key="1">
    <citation type="submission" date="2025-08" db="UniProtKB">
        <authorList>
            <consortium name="RefSeq"/>
        </authorList>
    </citation>
    <scope>IDENTIFICATION</scope>
    <source>
        <tissue evidence="9">Testes</tissue>
    </source>
</reference>
<proteinExistence type="inferred from homology"/>
<dbReference type="Pfam" id="PF11573">
    <property type="entry name" value="Med23"/>
    <property type="match status" value="1"/>
</dbReference>
<dbReference type="PANTHER" id="PTHR12691">
    <property type="entry name" value="MEDIATOR OF RNA POLYMERASE II TRANSCRIPTION SUBUNIT 23"/>
    <property type="match status" value="1"/>
</dbReference>
<evidence type="ECO:0000256" key="1">
    <source>
        <dbReference type="ARBA" id="ARBA00004123"/>
    </source>
</evidence>
<dbReference type="RefSeq" id="XP_006823274.1">
    <property type="nucleotide sequence ID" value="XM_006823211.1"/>
</dbReference>
<protein>
    <recommendedName>
        <fullName evidence="3">Mediator of RNA polymerase II transcription subunit 23</fullName>
    </recommendedName>
    <alternativeName>
        <fullName evidence="7">Mediator complex subunit 23</fullName>
    </alternativeName>
</protein>
<evidence type="ECO:0000313" key="8">
    <source>
        <dbReference type="Proteomes" id="UP000694865"/>
    </source>
</evidence>
<evidence type="ECO:0000256" key="5">
    <source>
        <dbReference type="ARBA" id="ARBA00023163"/>
    </source>
</evidence>
<evidence type="ECO:0000313" key="9">
    <source>
        <dbReference type="RefSeq" id="XP_006823274.1"/>
    </source>
</evidence>
<evidence type="ECO:0000256" key="6">
    <source>
        <dbReference type="ARBA" id="ARBA00023242"/>
    </source>
</evidence>
<keyword evidence="6" id="KW-0539">Nucleus</keyword>
<evidence type="ECO:0000256" key="2">
    <source>
        <dbReference type="ARBA" id="ARBA00010222"/>
    </source>
</evidence>
<keyword evidence="4" id="KW-0805">Transcription regulation</keyword>
<evidence type="ECO:0000256" key="4">
    <source>
        <dbReference type="ARBA" id="ARBA00023015"/>
    </source>
</evidence>
<sequence length="334" mass="38229">MSSMETKLQDILTDVLKTTAIEEAFCGYILHSQEDDKKKILCCLESFRTFWKSVPPESHKVVMEYYVSYIHSLRSRQRIKLLCDMLGSAVETRHIPPKLICDALLKCSKLDYNNSDLWYQTFVLIRKIIGSVDYKGCTDLLRTILERINSIPVNLNVSTLKQLEVAMKVVTHILDRNACLLPSYFAINEIRKLFPDSKPIPHWVLGETVANFVDSFRPTAHMVTITGRHKLFPVVVHSGAGSYSWKLETAGLTFPLKGMLPFDKRNLRDRPLLKRKLVAAIIGSLKDIRPPGWCVSADYLKFIAKPVEEISWTPDHTYYYRLVGKLVDNILLPS</sequence>
<gene>
    <name evidence="9" type="primary">LOC102809200</name>
</gene>
<evidence type="ECO:0000256" key="7">
    <source>
        <dbReference type="ARBA" id="ARBA00031961"/>
    </source>
</evidence>
<comment type="subcellular location">
    <subcellularLocation>
        <location evidence="1">Nucleus</location>
    </subcellularLocation>
</comment>
<dbReference type="Proteomes" id="UP000694865">
    <property type="component" value="Unplaced"/>
</dbReference>
<name>A0ABM0MTD3_SACKO</name>
<dbReference type="InterPro" id="IPR021629">
    <property type="entry name" value="Mediator_Med23"/>
</dbReference>
<organism evidence="8 9">
    <name type="scientific">Saccoglossus kowalevskii</name>
    <name type="common">Acorn worm</name>
    <dbReference type="NCBI Taxonomy" id="10224"/>
    <lineage>
        <taxon>Eukaryota</taxon>
        <taxon>Metazoa</taxon>
        <taxon>Hemichordata</taxon>
        <taxon>Enteropneusta</taxon>
        <taxon>Harrimaniidae</taxon>
        <taxon>Saccoglossus</taxon>
    </lineage>
</organism>
<evidence type="ECO:0000256" key="3">
    <source>
        <dbReference type="ARBA" id="ARBA00019696"/>
    </source>
</evidence>
<keyword evidence="8" id="KW-1185">Reference proteome</keyword>
<comment type="similarity">
    <text evidence="2">Belongs to the Mediator complex subunit 23 family.</text>
</comment>
<accession>A0ABM0MTD3</accession>
<dbReference type="GeneID" id="102809200"/>
<dbReference type="PANTHER" id="PTHR12691:SF10">
    <property type="entry name" value="MEDIATOR OF RNA POLYMERASE II TRANSCRIPTION SUBUNIT 23"/>
    <property type="match status" value="1"/>
</dbReference>